<dbReference type="EMBL" id="LT629763">
    <property type="protein sequence ID" value="SDR70747.1"/>
    <property type="molecule type" value="Genomic_DNA"/>
</dbReference>
<reference evidence="5" key="1">
    <citation type="submission" date="2016-10" db="EMBL/GenBank/DDBJ databases">
        <authorList>
            <person name="Varghese N."/>
            <person name="Submissions S."/>
        </authorList>
    </citation>
    <scope>NUCLEOTIDE SEQUENCE [LARGE SCALE GENOMIC DNA]</scope>
    <source>
        <strain evidence="5">JCM 14963</strain>
    </source>
</reference>
<dbReference type="Gene3D" id="3.90.550.10">
    <property type="entry name" value="Spore Coat Polysaccharide Biosynthesis Protein SpsA, Chain A"/>
    <property type="match status" value="1"/>
</dbReference>
<dbReference type="OrthoDB" id="9807549at2"/>
<evidence type="ECO:0000313" key="5">
    <source>
        <dbReference type="Proteomes" id="UP000243413"/>
    </source>
</evidence>
<dbReference type="InterPro" id="IPR029044">
    <property type="entry name" value="Nucleotide-diphossugar_trans"/>
</dbReference>
<keyword evidence="1" id="KW-0328">Glycosyltransferase</keyword>
<dbReference type="GO" id="GO:0016757">
    <property type="term" value="F:glycosyltransferase activity"/>
    <property type="evidence" value="ECO:0007669"/>
    <property type="project" value="UniProtKB-KW"/>
</dbReference>
<accession>A0A1H1L8J3</accession>
<name>A0A1H1L8J3_9GAMM</name>
<organism evidence="4 5">
    <name type="scientific">Halopseudomonas sabulinigri</name>
    <dbReference type="NCBI Taxonomy" id="472181"/>
    <lineage>
        <taxon>Bacteria</taxon>
        <taxon>Pseudomonadati</taxon>
        <taxon>Pseudomonadota</taxon>
        <taxon>Gammaproteobacteria</taxon>
        <taxon>Pseudomonadales</taxon>
        <taxon>Pseudomonadaceae</taxon>
        <taxon>Halopseudomonas</taxon>
    </lineage>
</organism>
<dbReference type="Pfam" id="PF01501">
    <property type="entry name" value="Glyco_transf_8"/>
    <property type="match status" value="1"/>
</dbReference>
<sequence length="301" mass="34847">MAEPTIKPDEYNHVCFCADGRYIKFIIPALESLLRASANPEQWFVSIIMDHAPSIEFKDAIRQLCPGRNQLHIIDPEGFKHLIEVTHISRAMYYRLLIPELINADRVLYLDCDIIVRKDICDLISIELNDNYLAAAVNPFYDATRLGIESPELYFNSGVLLINAEKWRKNATKDQIISFLSGNSDILRMPDQDALNVVLKGKILEICPTYNCQVSMLIKHQELEKELTPRWNTDFLSDPAIMHFSAGHKQWHSTNRIVYSKDYLNLSTHLIERRKGVVNDFITGAYRKIKYSLFKSNPYFY</sequence>
<evidence type="ECO:0000256" key="1">
    <source>
        <dbReference type="ARBA" id="ARBA00022676"/>
    </source>
</evidence>
<keyword evidence="2 4" id="KW-0808">Transferase</keyword>
<dbReference type="SUPFAM" id="SSF53448">
    <property type="entry name" value="Nucleotide-diphospho-sugar transferases"/>
    <property type="match status" value="1"/>
</dbReference>
<protein>
    <submittedName>
        <fullName evidence="4">Glycosyl transferase family 8</fullName>
    </submittedName>
</protein>
<evidence type="ECO:0000256" key="2">
    <source>
        <dbReference type="ARBA" id="ARBA00022679"/>
    </source>
</evidence>
<proteinExistence type="predicted"/>
<dbReference type="PANTHER" id="PTHR13778">
    <property type="entry name" value="GLYCOSYLTRANSFERASE 8 DOMAIN-CONTAINING PROTEIN"/>
    <property type="match status" value="1"/>
</dbReference>
<dbReference type="STRING" id="472181.SAMN05216271_0114"/>
<gene>
    <name evidence="4" type="ORF">SAMN05216271_0114</name>
</gene>
<dbReference type="AlphaFoldDB" id="A0A1H1L8J3"/>
<dbReference type="InterPro" id="IPR050748">
    <property type="entry name" value="Glycosyltrans_8_dom-fam"/>
</dbReference>
<dbReference type="InterPro" id="IPR002495">
    <property type="entry name" value="Glyco_trans_8"/>
</dbReference>
<dbReference type="RefSeq" id="WP_092283016.1">
    <property type="nucleotide sequence ID" value="NZ_LT629763.1"/>
</dbReference>
<dbReference type="Proteomes" id="UP000243413">
    <property type="component" value="Chromosome I"/>
</dbReference>
<evidence type="ECO:0000256" key="3">
    <source>
        <dbReference type="ARBA" id="ARBA00022723"/>
    </source>
</evidence>
<dbReference type="CDD" id="cd04194">
    <property type="entry name" value="GT8_A4GalT_like"/>
    <property type="match status" value="1"/>
</dbReference>
<evidence type="ECO:0000313" key="4">
    <source>
        <dbReference type="EMBL" id="SDR70747.1"/>
    </source>
</evidence>
<keyword evidence="3" id="KW-0479">Metal-binding</keyword>
<dbReference type="PANTHER" id="PTHR13778:SF47">
    <property type="entry name" value="LIPOPOLYSACCHARIDE 1,3-GALACTOSYLTRANSFERASE"/>
    <property type="match status" value="1"/>
</dbReference>
<dbReference type="GO" id="GO:0046872">
    <property type="term" value="F:metal ion binding"/>
    <property type="evidence" value="ECO:0007669"/>
    <property type="project" value="UniProtKB-KW"/>
</dbReference>